<feature type="region of interest" description="Disordered" evidence="12">
    <location>
        <begin position="1550"/>
        <end position="1622"/>
    </location>
</feature>
<dbReference type="Gene3D" id="3.40.366.10">
    <property type="entry name" value="Malonyl-Coenzyme A Acyl Carrier Protein, domain 2"/>
    <property type="match status" value="2"/>
</dbReference>
<evidence type="ECO:0000256" key="12">
    <source>
        <dbReference type="SAM" id="MobiDB-lite"/>
    </source>
</evidence>
<gene>
    <name evidence="14" type="ORF">OZSIB_0385</name>
</gene>
<feature type="domain" description="Ketosynthase family 3 (KS3)" evidence="13">
    <location>
        <begin position="546"/>
        <end position="1031"/>
    </location>
</feature>
<dbReference type="PROSITE" id="PS00606">
    <property type="entry name" value="KS3_1"/>
    <property type="match status" value="1"/>
</dbReference>
<evidence type="ECO:0000313" key="14">
    <source>
        <dbReference type="EMBL" id="RCK79043.1"/>
    </source>
</evidence>
<feature type="region of interest" description="Disordered" evidence="12">
    <location>
        <begin position="1770"/>
        <end position="1862"/>
    </location>
</feature>
<keyword evidence="10" id="KW-0456">Lyase</keyword>
<keyword evidence="6 11" id="KW-0808">Transferase</keyword>
<dbReference type="Gene3D" id="3.30.70.3290">
    <property type="match status" value="1"/>
</dbReference>
<feature type="compositionally biased region" description="Low complexity" evidence="12">
    <location>
        <begin position="588"/>
        <end position="597"/>
    </location>
</feature>
<dbReference type="Pfam" id="PF02801">
    <property type="entry name" value="Ketoacyl-synt_C"/>
    <property type="match status" value="2"/>
</dbReference>
<dbReference type="EMBL" id="QOQW01000016">
    <property type="protein sequence ID" value="RCK79043.1"/>
    <property type="molecule type" value="Genomic_DNA"/>
</dbReference>
<reference evidence="14 15" key="1">
    <citation type="submission" date="2018-05" db="EMBL/GenBank/DDBJ databases">
        <title>A metagenomic window into the 2 km-deep terrestrial subsurface aquifer revealed taxonomically and functionally diverse microbial community comprising novel uncultured bacterial lineages.</title>
        <authorList>
            <person name="Kadnikov V.V."/>
            <person name="Mardanov A.V."/>
            <person name="Beletsky A.V."/>
            <person name="Banks D."/>
            <person name="Pimenov N.V."/>
            <person name="Frank Y.A."/>
            <person name="Karnachuk O.V."/>
            <person name="Ravin N.V."/>
        </authorList>
    </citation>
    <scope>NUCLEOTIDE SEQUENCE [LARGE SCALE GENOMIC DNA]</scope>
    <source>
        <strain evidence="14">BY5</strain>
    </source>
</reference>
<evidence type="ECO:0000256" key="11">
    <source>
        <dbReference type="RuleBase" id="RU003694"/>
    </source>
</evidence>
<evidence type="ECO:0000256" key="2">
    <source>
        <dbReference type="ARBA" id="ARBA00006714"/>
    </source>
</evidence>
<feature type="compositionally biased region" description="Low complexity" evidence="12">
    <location>
        <begin position="1818"/>
        <end position="1828"/>
    </location>
</feature>
<dbReference type="UniPathway" id="UPA00094"/>
<dbReference type="InterPro" id="IPR016035">
    <property type="entry name" value="Acyl_Trfase/lysoPLipase"/>
</dbReference>
<keyword evidence="5" id="KW-0597">Phosphoprotein</keyword>
<evidence type="ECO:0000256" key="8">
    <source>
        <dbReference type="ARBA" id="ARBA00023098"/>
    </source>
</evidence>
<dbReference type="SMART" id="SM00827">
    <property type="entry name" value="PKS_AT"/>
    <property type="match status" value="1"/>
</dbReference>
<keyword evidence="4" id="KW-0444">Lipid biosynthesis</keyword>
<dbReference type="InterPro" id="IPR014043">
    <property type="entry name" value="Acyl_transferase_dom"/>
</dbReference>
<dbReference type="InterPro" id="IPR010083">
    <property type="entry name" value="FabA"/>
</dbReference>
<evidence type="ECO:0000313" key="15">
    <source>
        <dbReference type="Proteomes" id="UP000252355"/>
    </source>
</evidence>
<evidence type="ECO:0000256" key="7">
    <source>
        <dbReference type="ARBA" id="ARBA00022832"/>
    </source>
</evidence>
<dbReference type="InterPro" id="IPR052568">
    <property type="entry name" value="PKS-FAS_Synthase"/>
</dbReference>
<dbReference type="GO" id="GO:0019171">
    <property type="term" value="F:(3R)-hydroxyacyl-[acyl-carrier-protein] dehydratase activity"/>
    <property type="evidence" value="ECO:0007669"/>
    <property type="project" value="InterPro"/>
</dbReference>
<feature type="compositionally biased region" description="Low complexity" evidence="12">
    <location>
        <begin position="2276"/>
        <end position="2291"/>
    </location>
</feature>
<dbReference type="SUPFAM" id="SSF53901">
    <property type="entry name" value="Thiolase-like"/>
    <property type="match status" value="4"/>
</dbReference>
<evidence type="ECO:0000256" key="4">
    <source>
        <dbReference type="ARBA" id="ARBA00022516"/>
    </source>
</evidence>
<dbReference type="InterPro" id="IPR001227">
    <property type="entry name" value="Ac_transferase_dom_sf"/>
</dbReference>
<evidence type="ECO:0000259" key="13">
    <source>
        <dbReference type="PROSITE" id="PS52004"/>
    </source>
</evidence>
<evidence type="ECO:0000256" key="1">
    <source>
        <dbReference type="ARBA" id="ARBA00005194"/>
    </source>
</evidence>
<dbReference type="CDD" id="cd01287">
    <property type="entry name" value="FabA"/>
    <property type="match status" value="1"/>
</dbReference>
<keyword evidence="3" id="KW-0596">Phosphopantetheine</keyword>
<dbReference type="PANTHER" id="PTHR43074">
    <property type="entry name" value="OMEGA-3 POLYUNSATURATED FATTY ACID SYNTHASE PFAB-RELATED"/>
    <property type="match status" value="1"/>
</dbReference>
<dbReference type="PANTHER" id="PTHR43074:SF1">
    <property type="entry name" value="BETA-KETOACYL SYNTHASE FAMILY PROTEIN-RELATED"/>
    <property type="match status" value="1"/>
</dbReference>
<name>A0A367ZLR3_9BACT</name>
<evidence type="ECO:0000256" key="9">
    <source>
        <dbReference type="ARBA" id="ARBA00023160"/>
    </source>
</evidence>
<keyword evidence="7" id="KW-0276">Fatty acid metabolism</keyword>
<dbReference type="Gene3D" id="3.40.47.10">
    <property type="match status" value="2"/>
</dbReference>
<keyword evidence="8" id="KW-0443">Lipid metabolism</keyword>
<feature type="compositionally biased region" description="Pro residues" evidence="12">
    <location>
        <begin position="1829"/>
        <end position="1841"/>
    </location>
</feature>
<comment type="pathway">
    <text evidence="1">Lipid metabolism; fatty acid biosynthesis.</text>
</comment>
<dbReference type="Pfam" id="PF07977">
    <property type="entry name" value="FabA"/>
    <property type="match status" value="3"/>
</dbReference>
<feature type="region of interest" description="Disordered" evidence="12">
    <location>
        <begin position="1694"/>
        <end position="1715"/>
    </location>
</feature>
<sequence length="2688" mass="285755">MSRPDSPTTAAGEPTATPFAIAIVGVGGIFPGAPGPDEFWQVIRSATWTGAEVPAGRWYRPARQLTDPRPGAVDRVLSPSACLIRELPDPEALAAATGLPLDLLRGLDPLFHVTLKAGLEAFRSARTDRLDRARVPVLIANIVLPTDTTCELTWRVLGPLLQQRRPEAAAAQAALGAAGVSDPLVGYQPLNRFAAGAPAGLLAQALGLGGGCLTLDAACASSLYAIKLACEELRAGRADAVLTGGVCRPSCQFTQMGFSQLRALSPSGVCRPFDAAADGLVVGEGAGLFLLKRLADAVRDGDRIWAVIRGIGLANDVGGSLLAPDPEGQVRAMRAAYRQAGWQPADVDLIECHGTGTPTGDKVELTSLRTLWEGQPRPAQPCVIGSVKSNVGHLLTGAGAAGLLKVLLALRQGELPPTANFRSPDPNLKLADSPFQVLREAAPWPVRAPGRPRRAAVSAFGFGGIDAHVLLEEWLPPVPASTDSAADLAGVTSSPRDSATAPASTPRASSGAGLASSATPPASLSTPMVRTDGLVQIEDAVDLHTDEPIAIVGLDARFGPWQGLAAFQPVALGAEPVADATAEESPARHPGPAARHGPAPDRPDRLPVPTAAEAIEARFRRGWFGDDLAVPIGAFRISPKEIPDILPQQLLMLQAVDGALRDLRGSRPPSLRWGVFMGIGLDLNSTNFALRWGLGTEDGLAAVRDEASPPLTSDRTVGALGGIVASRIAREFQVGGPSHTFSSEETSGLRALEAARRALQRREIDCALVGAVDVAGDLRHLRAFDRLHTLAPHGVCRPFAADPDGTVPGEGAGALVLKRLDDARRDGDRIYCVIRGAGFASGPVAGTAAALTAGRNDAAIAGIGGPNPLEVAIRRAWAEAGAHPGTVGLLETHGSGDPAEDAREAAAIAACFILPDGTSAGAPEPPELAAIPPHRRRIPRVALASVKPIIGHTGCAAGMASLIRAALCLYHEMLPPFPALSRPHPRLLEHPQLFAPRQAQYWLRNRSEGPRRAGVSALGTDGSAAHIVLETLETPASPVVAPTLPISTTGQVEAGRRRERRRPLGEPGIALFLARGVGPAAVSRHLQSLRKLATAHPDWSLADLARQWWASRPPPSPDDLGAALCAATREEFDQRLTALQTHLAQTPDRLFVGGPRFGDAVFYSPDPLARQGRIAFTFPGSGNHFLGMGLGIGRFWPDLLRTLDAAYRHLAEQFAIHLIAPWRLAWGPGWEAAANAALLADHNALVFGHVSCCALTSDLVRRFGIEPAAIIGYSLGETAGNFATRTWNQRDEMVERMRVSTLFTTDLIGPCTAVREAWGLDPAVPVDWALGVVDRPAATVEAARQGLDHTYILIVNTPDECVIGGRRAQVLELVKRLGCAFFEIEGVSSVHCPAARPVADKYRALHVFDDTAPPPGLTFYSSGWSRAFVPSRDASADSILAQCIGPIDLPKTIETAYADGIRFFLEMGPRGSMTRMIGKILGQRPHLARTILQPGQPEEIGLLRLLAHLHAEGVAIDLADLYEFPAAAAVSVGPPRATVRVPIGYRFGHGTMARPHGTSLSVHRQAPKPAASQALQPVAPPVSEPTGPRPATTLSSNEVEPVSRRPSDPGTSRSAAEASPQPAIAASLEASPTAGSPVLRPGGHAAPPETVASLAPAEPAAAVAGSRPAFAANGFDAASSAIAVDRSPALTTPAEELAMPDHRSSSVPSALPSDPTLSALGQEFLTDWTAARQAGAQAHRAFLDLSARLTEAQARLLERHLALMQELPSESLAEPSAETAASDPLPTTPVPQTATSEGMRSDFPVPQPDDRPGATEGAATWSTTVAPAAPTPPSFPSPAPPSGTAAPAIPVPATPGAPAAPAAPPAVFLDRRGSMEFAVGRIGAALGEFFAPIDAFPTRVRLPDEPLNFVDRILLVEGEKGSLGPGRCVTEHDVLPGAWYLDHDRMPTGLAVEAGQADLFLSAWLGIDFKTRGLAVYRLLDATVTFHGPLPRPGDTIRYDIRILRFIKQAQTYLFFFEFDGTVRGRQLITMRNGCAGFFTQKQLEEGKGLILKDEETRPDPRPRPADLPELVVGPLPTTIGPEGFAALRRGDLAGAFGPAFAGLPLRRPVGLPDGRMAVLDRVTAIEPTGGRFGLGLIRAEIDIPPDAWFLTCHFIDDQVMPGTLMYESCMQAFRIFLLRMGWVGEADTCAFEPIPGVRSGLRCRGQVIPGTRRATYEISIKELGFRPEPYAIADALMYADGRCIVLCSDVSVQLSGSSREKLVQLWNSRHFPAAGRPAAATAAPATTAPAVDGRDEDEDQEERPAVFTGEQILEYAIGRPSVCFGEAYRPFDRDRFLARLPGPPYLFLDRITRVDHPPLLLKPGGIVEGQFRIPPDAWYFRANRQSGIPFSVLLEFPLQVCGWFSAYMGSALTSSHPLHYRNLDGSATLHEDVTDRTGLLTAEIRCTKISQSGGMIIQSFTFRVTGAGRRLIYEGDTTFGFFTREALAQQVGVRGARPYTPGPDEIARHVAFPLPHPAPLTPDDPRDTGRDGFLLPAKAYLMNDGIDLFVPDGGPHGLGFIRGVKTVDPGEWFFQAHFYQDPVIPGSLGLEAFLQLLKVAAVHRWGGDHASTPPSPRLGFEPIAVGRRHTWSYRGQVIPTNRQVTVEACVTAIDDATRTIQGSGYLKVDGLVIYKLEDFAVRLRERP</sequence>
<dbReference type="InterPro" id="IPR016039">
    <property type="entry name" value="Thiolase-like"/>
</dbReference>
<feature type="compositionally biased region" description="Low complexity" evidence="12">
    <location>
        <begin position="498"/>
        <end position="526"/>
    </location>
</feature>
<dbReference type="Proteomes" id="UP000252355">
    <property type="component" value="Unassembled WGS sequence"/>
</dbReference>
<evidence type="ECO:0000256" key="10">
    <source>
        <dbReference type="ARBA" id="ARBA00023239"/>
    </source>
</evidence>
<dbReference type="SUPFAM" id="SSF52151">
    <property type="entry name" value="FabD/lysophospholipase-like"/>
    <property type="match status" value="1"/>
</dbReference>
<feature type="region of interest" description="Disordered" evidence="12">
    <location>
        <begin position="578"/>
        <end position="606"/>
    </location>
</feature>
<comment type="similarity">
    <text evidence="2">Belongs to the thioester dehydratase family. FabA subfamily.</text>
</comment>
<dbReference type="InterPro" id="IPR014031">
    <property type="entry name" value="Ketoacyl_synth_C"/>
</dbReference>
<evidence type="ECO:0000256" key="6">
    <source>
        <dbReference type="ARBA" id="ARBA00022679"/>
    </source>
</evidence>
<dbReference type="Gene3D" id="3.10.129.10">
    <property type="entry name" value="Hotdog Thioesterase"/>
    <property type="match status" value="4"/>
</dbReference>
<organism evidence="14 15">
    <name type="scientific">Candidatus Ozemobacter sibiricus</name>
    <dbReference type="NCBI Taxonomy" id="2268124"/>
    <lineage>
        <taxon>Bacteria</taxon>
        <taxon>Candidatus Ozemobacteria</taxon>
        <taxon>Candidatus Ozemobacterales</taxon>
        <taxon>Candidatus Ozemobacteraceae</taxon>
        <taxon>Candidatus Ozemobacter</taxon>
    </lineage>
</organism>
<dbReference type="InterPro" id="IPR018201">
    <property type="entry name" value="Ketoacyl_synth_AS"/>
</dbReference>
<feature type="region of interest" description="Disordered" evidence="12">
    <location>
        <begin position="2276"/>
        <end position="2305"/>
    </location>
</feature>
<dbReference type="PROSITE" id="PS52004">
    <property type="entry name" value="KS3_2"/>
    <property type="match status" value="2"/>
</dbReference>
<dbReference type="InterPro" id="IPR020841">
    <property type="entry name" value="PKS_Beta-ketoAc_synthase_dom"/>
</dbReference>
<evidence type="ECO:0000256" key="3">
    <source>
        <dbReference type="ARBA" id="ARBA00022450"/>
    </source>
</evidence>
<keyword evidence="9" id="KW-0275">Fatty acid biosynthesis</keyword>
<dbReference type="InterPro" id="IPR013114">
    <property type="entry name" value="FabA_FabZ"/>
</dbReference>
<accession>A0A367ZLR3</accession>
<proteinExistence type="inferred from homology"/>
<comment type="caution">
    <text evidence="14">The sequence shown here is derived from an EMBL/GenBank/DDBJ whole genome shotgun (WGS) entry which is preliminary data.</text>
</comment>
<dbReference type="GO" id="GO:0004315">
    <property type="term" value="F:3-oxoacyl-[acyl-carrier-protein] synthase activity"/>
    <property type="evidence" value="ECO:0007669"/>
    <property type="project" value="InterPro"/>
</dbReference>
<dbReference type="SMART" id="SM00825">
    <property type="entry name" value="PKS_KS"/>
    <property type="match status" value="2"/>
</dbReference>
<dbReference type="CDD" id="cd00833">
    <property type="entry name" value="PKS"/>
    <property type="match status" value="2"/>
</dbReference>
<evidence type="ECO:0000256" key="5">
    <source>
        <dbReference type="ARBA" id="ARBA00022553"/>
    </source>
</evidence>
<comment type="similarity">
    <text evidence="11">Belongs to the thiolase-like superfamily. Beta-ketoacyl-ACP synthases family.</text>
</comment>
<dbReference type="GO" id="GO:0005737">
    <property type="term" value="C:cytoplasm"/>
    <property type="evidence" value="ECO:0007669"/>
    <property type="project" value="InterPro"/>
</dbReference>
<feature type="region of interest" description="Disordered" evidence="12">
    <location>
        <begin position="483"/>
        <end position="527"/>
    </location>
</feature>
<dbReference type="Pfam" id="PF00109">
    <property type="entry name" value="ketoacyl-synt"/>
    <property type="match status" value="2"/>
</dbReference>
<dbReference type="InterPro" id="IPR029069">
    <property type="entry name" value="HotDog_dom_sf"/>
</dbReference>
<dbReference type="SUPFAM" id="SSF54637">
    <property type="entry name" value="Thioesterase/thiol ester dehydrase-isomerase"/>
    <property type="match status" value="4"/>
</dbReference>
<dbReference type="InterPro" id="IPR014030">
    <property type="entry name" value="Ketoacyl_synth_N"/>
</dbReference>
<feature type="domain" description="Ketosynthase family 3 (KS3)" evidence="13">
    <location>
        <begin position="18"/>
        <end position="473"/>
    </location>
</feature>
<dbReference type="GO" id="GO:0006633">
    <property type="term" value="P:fatty acid biosynthetic process"/>
    <property type="evidence" value="ECO:0007669"/>
    <property type="project" value="UniProtKB-UniPathway"/>
</dbReference>
<protein>
    <submittedName>
        <fullName evidence="14">Omega-3 polyunsaturated fatty acid synthase subunit</fullName>
    </submittedName>
</protein>